<dbReference type="SMART" id="SM00028">
    <property type="entry name" value="TPR"/>
    <property type="match status" value="8"/>
</dbReference>
<dbReference type="InterPro" id="IPR006636">
    <property type="entry name" value="STI1_HS-bd"/>
</dbReference>
<organism evidence="9 10">
    <name type="scientific">Calycina marina</name>
    <dbReference type="NCBI Taxonomy" id="1763456"/>
    <lineage>
        <taxon>Eukaryota</taxon>
        <taxon>Fungi</taxon>
        <taxon>Dikarya</taxon>
        <taxon>Ascomycota</taxon>
        <taxon>Pezizomycotina</taxon>
        <taxon>Leotiomycetes</taxon>
        <taxon>Helotiales</taxon>
        <taxon>Pezizellaceae</taxon>
        <taxon>Calycina</taxon>
    </lineage>
</organism>
<dbReference type="FunFam" id="1.25.40.10:FF:000027">
    <property type="entry name" value="stress-induced-phosphoprotein 1 isoform X1"/>
    <property type="match status" value="1"/>
</dbReference>
<feature type="region of interest" description="Disordered" evidence="7">
    <location>
        <begin position="218"/>
        <end position="267"/>
    </location>
</feature>
<proteinExistence type="predicted"/>
<dbReference type="FunFam" id="1.10.260.100:FF:000002">
    <property type="entry name" value="Stress-induced-phosphoprotein 1 (Hsp70/Hsp90-organizing)"/>
    <property type="match status" value="1"/>
</dbReference>
<keyword evidence="2" id="KW-0963">Cytoplasm</keyword>
<dbReference type="Proteomes" id="UP000887226">
    <property type="component" value="Unassembled WGS sequence"/>
</dbReference>
<name>A0A9P7Z9A5_9HELO</name>
<keyword evidence="10" id="KW-1185">Reference proteome</keyword>
<evidence type="ECO:0000256" key="1">
    <source>
        <dbReference type="ARBA" id="ARBA00004496"/>
    </source>
</evidence>
<evidence type="ECO:0000256" key="3">
    <source>
        <dbReference type="ARBA" id="ARBA00022737"/>
    </source>
</evidence>
<comment type="subunit">
    <text evidence="5">Part of a larger complex that includes HSP70, HSP90, and immunophilins.</text>
</comment>
<evidence type="ECO:0000256" key="4">
    <source>
        <dbReference type="ARBA" id="ARBA00022803"/>
    </source>
</evidence>
<dbReference type="Pfam" id="PF13432">
    <property type="entry name" value="TPR_16"/>
    <property type="match status" value="2"/>
</dbReference>
<dbReference type="FunFam" id="1.25.40.10:FF:000020">
    <property type="entry name" value="Stress-induced phosphoprotein 1"/>
    <property type="match status" value="1"/>
</dbReference>
<dbReference type="FunFam" id="1.25.40.10:FF:000010">
    <property type="entry name" value="Stress-induced phosphoprotein 1"/>
    <property type="match status" value="1"/>
</dbReference>
<dbReference type="SMART" id="SM00727">
    <property type="entry name" value="STI1"/>
    <property type="match status" value="2"/>
</dbReference>
<feature type="repeat" description="TPR" evidence="6">
    <location>
        <begin position="349"/>
        <end position="382"/>
    </location>
</feature>
<dbReference type="GO" id="GO:0042030">
    <property type="term" value="F:ATPase inhibitor activity"/>
    <property type="evidence" value="ECO:0007669"/>
    <property type="project" value="UniProtKB-ARBA"/>
</dbReference>
<accession>A0A9P7Z9A5</accession>
<feature type="repeat" description="TPR" evidence="6">
    <location>
        <begin position="2"/>
        <end position="35"/>
    </location>
</feature>
<feature type="compositionally biased region" description="Basic and acidic residues" evidence="7">
    <location>
        <begin position="531"/>
        <end position="542"/>
    </location>
</feature>
<comment type="caution">
    <text evidence="9">The sequence shown here is derived from an EMBL/GenBank/DDBJ whole genome shotgun (WGS) entry which is preliminary data.</text>
</comment>
<dbReference type="Gene3D" id="1.10.260.100">
    <property type="match status" value="2"/>
</dbReference>
<dbReference type="SUPFAM" id="SSF48452">
    <property type="entry name" value="TPR-like"/>
    <property type="match status" value="3"/>
</dbReference>
<feature type="repeat" description="TPR" evidence="6">
    <location>
        <begin position="70"/>
        <end position="103"/>
    </location>
</feature>
<evidence type="ECO:0000313" key="10">
    <source>
        <dbReference type="Proteomes" id="UP000887226"/>
    </source>
</evidence>
<evidence type="ECO:0000256" key="7">
    <source>
        <dbReference type="SAM" id="MobiDB-lite"/>
    </source>
</evidence>
<protein>
    <submittedName>
        <fullName evidence="9">Heat shock protein sti1 like protein</fullName>
    </submittedName>
</protein>
<keyword evidence="4 6" id="KW-0802">TPR repeat</keyword>
<dbReference type="Pfam" id="PF13181">
    <property type="entry name" value="TPR_8"/>
    <property type="match status" value="1"/>
</dbReference>
<feature type="domain" description="STI1" evidence="8">
    <location>
        <begin position="141"/>
        <end position="180"/>
    </location>
</feature>
<dbReference type="InterPro" id="IPR019734">
    <property type="entry name" value="TPR_rpt"/>
</dbReference>
<dbReference type="InterPro" id="IPR041243">
    <property type="entry name" value="STI1/HOP_DP"/>
</dbReference>
<dbReference type="FunFam" id="1.10.260.100:FF:000004">
    <property type="entry name" value="Putative stress-induced-phosphoprotein 1"/>
    <property type="match status" value="1"/>
</dbReference>
<dbReference type="EMBL" id="MU253763">
    <property type="protein sequence ID" value="KAG9247794.1"/>
    <property type="molecule type" value="Genomic_DNA"/>
</dbReference>
<dbReference type="PROSITE" id="PS50005">
    <property type="entry name" value="TPR"/>
    <property type="match status" value="3"/>
</dbReference>
<sequence>MADELKAKGNAAISAKNFDEAVKYFTEAIGLQPKNHILYSNRSAAYASKKDYENAVKDAKKTTELEPTWAKGFGRLGTAMHGLGDLLGANDAFEAGLKLDPNNAQNKSGLAAVKRAIEAEAREDGVTGNPMDGGLGSMFNDPQLIQKLAANPKTSKLLGDPSFMQKLQYMQKNPNDTAAMFQDQRMISVLGALMGIDMEGMAGGPGSAAAAAAAATGGDKKSGVESDDDEDVDMPDLISPRAQTAKSTETKKAPEPEPEPEDTDAAEKIKAKVEAEKEKALGTDNYKKRNFDGAISHYTKAWELHKDITYLNNLGTANFEKGDYEETIRVCEEAVEKGREIYADFKMIAKAYARIGSAYEKVGDPDKAIINYKSALTEHRTPEIVKKLRTCENKKIEDARQAYINPEKAEEARKLGNDKFKEADWPAAVEAYSEMAKRAPDDPRGYSNRAAAFIKLLEFPSAIIDCDLAIKKDPSFVRAYLRKAQAYFGMRDYSKCIDTCEEASKHDKDKTSAREIEQQQQKALQAMYSGRENETEEQTKERIQKDPEIMSIMGDPVMQSILQQAQGDPAALQEHMRNPGIKKKVERLIAAGVIRVGR</sequence>
<comment type="subcellular location">
    <subcellularLocation>
        <location evidence="1">Cytoplasm</location>
    </subcellularLocation>
</comment>
<dbReference type="Pfam" id="PF17830">
    <property type="entry name" value="STI1-HOP_DP"/>
    <property type="match status" value="2"/>
</dbReference>
<evidence type="ECO:0000256" key="5">
    <source>
        <dbReference type="ARBA" id="ARBA00064323"/>
    </source>
</evidence>
<dbReference type="AlphaFoldDB" id="A0A9P7Z9A5"/>
<feature type="compositionally biased region" description="Basic and acidic residues" evidence="7">
    <location>
        <begin position="504"/>
        <end position="517"/>
    </location>
</feature>
<dbReference type="PANTHER" id="PTHR22904:SF523">
    <property type="entry name" value="STRESS-INDUCED-PHOSPHOPROTEIN 1"/>
    <property type="match status" value="1"/>
</dbReference>
<dbReference type="PANTHER" id="PTHR22904">
    <property type="entry name" value="TPR REPEAT CONTAINING PROTEIN"/>
    <property type="match status" value="1"/>
</dbReference>
<keyword evidence="9" id="KW-0346">Stress response</keyword>
<evidence type="ECO:0000259" key="8">
    <source>
        <dbReference type="SMART" id="SM00727"/>
    </source>
</evidence>
<dbReference type="Pfam" id="PF13424">
    <property type="entry name" value="TPR_12"/>
    <property type="match status" value="1"/>
</dbReference>
<dbReference type="GO" id="GO:0051879">
    <property type="term" value="F:Hsp90 protein binding"/>
    <property type="evidence" value="ECO:0007669"/>
    <property type="project" value="TreeGrafter"/>
</dbReference>
<dbReference type="InterPro" id="IPR011990">
    <property type="entry name" value="TPR-like_helical_dom_sf"/>
</dbReference>
<feature type="compositionally biased region" description="Acidic residues" evidence="7">
    <location>
        <begin position="225"/>
        <end position="234"/>
    </location>
</feature>
<dbReference type="Gene3D" id="1.25.40.10">
    <property type="entry name" value="Tetratricopeptide repeat domain"/>
    <property type="match status" value="3"/>
</dbReference>
<feature type="region of interest" description="Disordered" evidence="7">
    <location>
        <begin position="504"/>
        <end position="542"/>
    </location>
</feature>
<gene>
    <name evidence="9" type="ORF">BJ878DRAFT_491020</name>
</gene>
<evidence type="ECO:0000256" key="2">
    <source>
        <dbReference type="ARBA" id="ARBA00022490"/>
    </source>
</evidence>
<keyword evidence="3" id="KW-0677">Repeat</keyword>
<dbReference type="GO" id="GO:0005737">
    <property type="term" value="C:cytoplasm"/>
    <property type="evidence" value="ECO:0007669"/>
    <property type="project" value="UniProtKB-SubCell"/>
</dbReference>
<feature type="domain" description="STI1" evidence="8">
    <location>
        <begin position="546"/>
        <end position="585"/>
    </location>
</feature>
<reference evidence="9" key="1">
    <citation type="journal article" date="2021" name="IMA Fungus">
        <title>Genomic characterization of three marine fungi, including Emericellopsis atlantica sp. nov. with signatures of a generalist lifestyle and marine biomass degradation.</title>
        <authorList>
            <person name="Hagestad O.C."/>
            <person name="Hou L."/>
            <person name="Andersen J.H."/>
            <person name="Hansen E.H."/>
            <person name="Altermark B."/>
            <person name="Li C."/>
            <person name="Kuhnert E."/>
            <person name="Cox R.J."/>
            <person name="Crous P.W."/>
            <person name="Spatafora J.W."/>
            <person name="Lail K."/>
            <person name="Amirebrahimi M."/>
            <person name="Lipzen A."/>
            <person name="Pangilinan J."/>
            <person name="Andreopoulos W."/>
            <person name="Hayes R.D."/>
            <person name="Ng V."/>
            <person name="Grigoriev I.V."/>
            <person name="Jackson S.A."/>
            <person name="Sutton T.D.S."/>
            <person name="Dobson A.D.W."/>
            <person name="Rama T."/>
        </authorList>
    </citation>
    <scope>NUCLEOTIDE SEQUENCE</scope>
    <source>
        <strain evidence="9">TRa3180A</strain>
    </source>
</reference>
<dbReference type="OrthoDB" id="2423701at2759"/>
<evidence type="ECO:0000256" key="6">
    <source>
        <dbReference type="PROSITE-ProRule" id="PRU00339"/>
    </source>
</evidence>
<evidence type="ECO:0000313" key="9">
    <source>
        <dbReference type="EMBL" id="KAG9247794.1"/>
    </source>
</evidence>